<dbReference type="Pfam" id="PF00282">
    <property type="entry name" value="Pyridoxal_deC"/>
    <property type="match status" value="1"/>
</dbReference>
<sequence>MVGNVVNASGLLQVIRKVKPPAEEVEPAVIYGTRSGKLGNENEGKKKNELERNLDSSSFEITEPDADDELTGDREAYMASVLAKYGHNLEERTKNQLGFPCNLDFEYGALLQFQSFAMNNLGDPFIDSGYGINSRQFEVGVLDWFARLWELEKNEYWGYVTNGGTEGNLHGILIGREIFPDGVLYTSKESHYSLFKAARLYRTDCVKVETLVSGEIDCSDFQAKLLPNKERPAIVNVNIGTTVKGAIDDLDLVIKILEESGFEDRFYIHCDRALFGLMLPFLKHEIPCGVQITRKSHINALSRDVKYLASRDTTILGSRNGHAPLFLWYALNRRDTVGSRRRGRLRAAGIGAMLNELSCTVVFERPQDEDFHLPLVVMPNVTVEKLCVFVDELVQRRCVWSRRGEIPSPCIAADVGRENCACLLHRHAQ</sequence>
<dbReference type="Gene3D" id="3.40.640.10">
    <property type="entry name" value="Type I PLP-dependent aspartate aminotransferase-like (Major domain)"/>
    <property type="match status" value="1"/>
</dbReference>
<comment type="similarity">
    <text evidence="2 6">Belongs to the group II decarboxylase family.</text>
</comment>
<organism evidence="7 8">
    <name type="scientific">Spirodela intermedia</name>
    <name type="common">Intermediate duckweed</name>
    <dbReference type="NCBI Taxonomy" id="51605"/>
    <lineage>
        <taxon>Eukaryota</taxon>
        <taxon>Viridiplantae</taxon>
        <taxon>Streptophyta</taxon>
        <taxon>Embryophyta</taxon>
        <taxon>Tracheophyta</taxon>
        <taxon>Spermatophyta</taxon>
        <taxon>Magnoliopsida</taxon>
        <taxon>Liliopsida</taxon>
        <taxon>Araceae</taxon>
        <taxon>Lemnoideae</taxon>
        <taxon>Spirodela</taxon>
    </lineage>
</organism>
<evidence type="ECO:0000256" key="2">
    <source>
        <dbReference type="ARBA" id="ARBA00009533"/>
    </source>
</evidence>
<dbReference type="InterPro" id="IPR015424">
    <property type="entry name" value="PyrdxlP-dep_Trfase"/>
</dbReference>
<dbReference type="InterPro" id="IPR015421">
    <property type="entry name" value="PyrdxlP-dep_Trfase_major"/>
</dbReference>
<evidence type="ECO:0000313" key="8">
    <source>
        <dbReference type="Proteomes" id="UP000663760"/>
    </source>
</evidence>
<dbReference type="EMBL" id="LR746279">
    <property type="protein sequence ID" value="CAA7409529.1"/>
    <property type="molecule type" value="Genomic_DNA"/>
</dbReference>
<dbReference type="PANTHER" id="PTHR46101:SF2">
    <property type="entry name" value="SERINE DECARBOXYLASE"/>
    <property type="match status" value="1"/>
</dbReference>
<keyword evidence="3" id="KW-0210">Decarboxylase</keyword>
<comment type="cofactor">
    <cofactor evidence="1 6">
        <name>pyridoxal 5'-phosphate</name>
        <dbReference type="ChEBI" id="CHEBI:597326"/>
    </cofactor>
</comment>
<evidence type="ECO:0000256" key="1">
    <source>
        <dbReference type="ARBA" id="ARBA00001933"/>
    </source>
</evidence>
<evidence type="ECO:0000256" key="3">
    <source>
        <dbReference type="ARBA" id="ARBA00022793"/>
    </source>
</evidence>
<evidence type="ECO:0000256" key="4">
    <source>
        <dbReference type="ARBA" id="ARBA00022898"/>
    </source>
</evidence>
<dbReference type="OrthoDB" id="2161780at2759"/>
<dbReference type="InterPro" id="IPR002129">
    <property type="entry name" value="PyrdxlP-dep_de-COase"/>
</dbReference>
<protein>
    <submittedName>
        <fullName evidence="7">Uncharacterized protein</fullName>
    </submittedName>
</protein>
<dbReference type="GO" id="GO:0019752">
    <property type="term" value="P:carboxylic acid metabolic process"/>
    <property type="evidence" value="ECO:0007669"/>
    <property type="project" value="InterPro"/>
</dbReference>
<dbReference type="Proteomes" id="UP000663760">
    <property type="component" value="Chromosome 16"/>
</dbReference>
<name>A0A7I8LHK7_SPIIN</name>
<dbReference type="GO" id="GO:0030170">
    <property type="term" value="F:pyridoxal phosphate binding"/>
    <property type="evidence" value="ECO:0007669"/>
    <property type="project" value="InterPro"/>
</dbReference>
<dbReference type="SUPFAM" id="SSF53383">
    <property type="entry name" value="PLP-dependent transferases"/>
    <property type="match status" value="1"/>
</dbReference>
<dbReference type="PANTHER" id="PTHR46101">
    <property type="match status" value="1"/>
</dbReference>
<dbReference type="InterPro" id="IPR051151">
    <property type="entry name" value="Group_II_Decarboxylase"/>
</dbReference>
<keyword evidence="8" id="KW-1185">Reference proteome</keyword>
<keyword evidence="4 6" id="KW-0663">Pyridoxal phosphate</keyword>
<dbReference type="GO" id="GO:0016831">
    <property type="term" value="F:carboxy-lyase activity"/>
    <property type="evidence" value="ECO:0007669"/>
    <property type="project" value="UniProtKB-KW"/>
</dbReference>
<evidence type="ECO:0000313" key="7">
    <source>
        <dbReference type="EMBL" id="CAA7409529.1"/>
    </source>
</evidence>
<accession>A0A7I8LHK7</accession>
<reference evidence="7" key="1">
    <citation type="submission" date="2020-02" db="EMBL/GenBank/DDBJ databases">
        <authorList>
            <person name="Scholz U."/>
            <person name="Mascher M."/>
            <person name="Fiebig A."/>
        </authorList>
    </citation>
    <scope>NUCLEOTIDE SEQUENCE</scope>
</reference>
<evidence type="ECO:0000256" key="5">
    <source>
        <dbReference type="ARBA" id="ARBA00023239"/>
    </source>
</evidence>
<keyword evidence="5 6" id="KW-0456">Lyase</keyword>
<proteinExistence type="inferred from homology"/>
<dbReference type="AlphaFoldDB" id="A0A7I8LHK7"/>
<gene>
    <name evidence="7" type="ORF">SI8410_16020207</name>
</gene>
<evidence type="ECO:0000256" key="6">
    <source>
        <dbReference type="RuleBase" id="RU000382"/>
    </source>
</evidence>